<reference evidence="8" key="1">
    <citation type="submission" date="2013-11" db="EMBL/GenBank/DDBJ databases">
        <title>Genome sequence of the fusiform rust pathogen reveals effectors for host alternation and coevolution with pine.</title>
        <authorList>
            <consortium name="DOE Joint Genome Institute"/>
            <person name="Smith K."/>
            <person name="Pendleton A."/>
            <person name="Kubisiak T."/>
            <person name="Anderson C."/>
            <person name="Salamov A."/>
            <person name="Aerts A."/>
            <person name="Riley R."/>
            <person name="Clum A."/>
            <person name="Lindquist E."/>
            <person name="Ence D."/>
            <person name="Campbell M."/>
            <person name="Kronenberg Z."/>
            <person name="Feau N."/>
            <person name="Dhillon B."/>
            <person name="Hamelin R."/>
            <person name="Burleigh J."/>
            <person name="Smith J."/>
            <person name="Yandell M."/>
            <person name="Nelson C."/>
            <person name="Grigoriev I."/>
            <person name="Davis J."/>
        </authorList>
    </citation>
    <scope>NUCLEOTIDE SEQUENCE</scope>
    <source>
        <strain evidence="8">G11</strain>
    </source>
</reference>
<evidence type="ECO:0000256" key="2">
    <source>
        <dbReference type="ARBA" id="ARBA00023034"/>
    </source>
</evidence>
<sequence length="855" mass="92998">MSFLSSLQGTVLQGYAALQGTQGQPQSATDTLTKLVDRLQNAVQHEDRRSSLLGIKGMARDWKHDVGRLALPAILEVLCREDLADDLDMAKAVLETLHVLCEVEETDSGKLSKTDSGLANVDVFLKLLGTLLTAPAPRPHTLQSYLLTAPGGLGTILSILDDTREIIRNEALLLLISITEKNADIQKIVAFEGGFDRLFNIINLEGGIGGGGIVVQDCLICVGQLLRYNVSNQNYFRETSCIPHLAPMLLFPPTPDPSEETLDAFATQPWTAQKVTNAALIISLARTLVAGAGTGKSANQKALLNGSFTRCLAEIGLASTCPPSLKAEALHALASLVKGSQVNQDYLGRLVISPIAVSMSSPARQSSDPTQSDFNDPHPSTSNGPNEAQGPELYREAPQAATLSLISLSIDGLPGLRSLNTTGDRDILRVRAAAVNVLDAYLFGNPDAQTGILSTMTVLPPSNEPGSADGRAPHSPGSLLLEALRTLPAPPGMDSYTSFFACLIFTYLLRGSERAKEIAREIRIGGEDTAGQRDQADADEDIEQTSLVQLLLGNLMMTQRSQSQDNNAGEGLPRSLDWARVMIGYLVVLASWLWDSPLTTTELLNEGTNLHVLIEPVGQASGVDPLVQGLCAFVLGIVYENDRDPNSPIPRATLQPILQSRVGPDQFVNRILRLREDPRFRDVGPDVLELVEHAPMSEGDDGSPLGLWFDWSFVEFFKAHYVSVQHSILSDPIASSTSQPNLVDNSRQNELIANLKAQLADQAKDLHALERKVDQLTLEREDDRQAFSTEINNLTQQISKLKAEAEQMLATQKESEKEQEDLLVLLEEVTNKRKKDKVLMKERGLDVSEDEDESE</sequence>
<evidence type="ECO:0000259" key="6">
    <source>
        <dbReference type="Pfam" id="PF04869"/>
    </source>
</evidence>
<proteinExistence type="predicted"/>
<keyword evidence="3 4" id="KW-0175">Coiled coil</keyword>
<dbReference type="FunFam" id="1.25.10.10:FF:000296">
    <property type="entry name" value="Related to transport protein USO1"/>
    <property type="match status" value="1"/>
</dbReference>
<name>A0A9P6TDW1_9BASI</name>
<comment type="subcellular location">
    <subcellularLocation>
        <location evidence="1">Golgi apparatus</location>
    </subcellularLocation>
</comment>
<evidence type="ECO:0000256" key="4">
    <source>
        <dbReference type="SAM" id="Coils"/>
    </source>
</evidence>
<comment type="caution">
    <text evidence="8">The sequence shown here is derived from an EMBL/GenBank/DDBJ whole genome shotgun (WGS) entry which is preliminary data.</text>
</comment>
<dbReference type="GO" id="GO:0000139">
    <property type="term" value="C:Golgi membrane"/>
    <property type="evidence" value="ECO:0007669"/>
    <property type="project" value="InterPro"/>
</dbReference>
<keyword evidence="2" id="KW-0333">Golgi apparatus</keyword>
<evidence type="ECO:0000259" key="7">
    <source>
        <dbReference type="Pfam" id="PF04871"/>
    </source>
</evidence>
<dbReference type="InterPro" id="IPR024095">
    <property type="entry name" value="Vesicle_P115"/>
</dbReference>
<dbReference type="PANTHER" id="PTHR10013">
    <property type="entry name" value="GENERAL VESICULAR TRANSPORT FACTOR P115"/>
    <property type="match status" value="1"/>
</dbReference>
<dbReference type="Gene3D" id="1.25.10.10">
    <property type="entry name" value="Leucine-rich Repeat Variant"/>
    <property type="match status" value="1"/>
</dbReference>
<feature type="region of interest" description="Disordered" evidence="5">
    <location>
        <begin position="361"/>
        <end position="391"/>
    </location>
</feature>
<protein>
    <recommendedName>
        <fullName evidence="10">General vesicular transport factor p115</fullName>
    </recommendedName>
</protein>
<dbReference type="GO" id="GO:0005795">
    <property type="term" value="C:Golgi stack"/>
    <property type="evidence" value="ECO:0007669"/>
    <property type="project" value="TreeGrafter"/>
</dbReference>
<dbReference type="InterPro" id="IPR011989">
    <property type="entry name" value="ARM-like"/>
</dbReference>
<dbReference type="EMBL" id="MU167233">
    <property type="protein sequence ID" value="KAG0148851.1"/>
    <property type="molecule type" value="Genomic_DNA"/>
</dbReference>
<dbReference type="InterPro" id="IPR006953">
    <property type="entry name" value="Vesicle_Uso1_P115_head"/>
</dbReference>
<feature type="domain" description="Vesicle tethering protein Uso1/P115-like head" evidence="6">
    <location>
        <begin position="422"/>
        <end position="728"/>
    </location>
</feature>
<dbReference type="OrthoDB" id="198977at2759"/>
<dbReference type="Proteomes" id="UP000886653">
    <property type="component" value="Unassembled WGS sequence"/>
</dbReference>
<evidence type="ECO:0000313" key="9">
    <source>
        <dbReference type="Proteomes" id="UP000886653"/>
    </source>
</evidence>
<accession>A0A9P6TDW1</accession>
<organism evidence="8 9">
    <name type="scientific">Cronartium quercuum f. sp. fusiforme G11</name>
    <dbReference type="NCBI Taxonomy" id="708437"/>
    <lineage>
        <taxon>Eukaryota</taxon>
        <taxon>Fungi</taxon>
        <taxon>Dikarya</taxon>
        <taxon>Basidiomycota</taxon>
        <taxon>Pucciniomycotina</taxon>
        <taxon>Pucciniomycetes</taxon>
        <taxon>Pucciniales</taxon>
        <taxon>Coleosporiaceae</taxon>
        <taxon>Cronartium</taxon>
    </lineage>
</organism>
<dbReference type="GO" id="GO:0012507">
    <property type="term" value="C:ER to Golgi transport vesicle membrane"/>
    <property type="evidence" value="ECO:0007669"/>
    <property type="project" value="TreeGrafter"/>
</dbReference>
<dbReference type="SUPFAM" id="SSF48371">
    <property type="entry name" value="ARM repeat"/>
    <property type="match status" value="1"/>
</dbReference>
<dbReference type="GO" id="GO:0048211">
    <property type="term" value="P:Golgi vesicle docking"/>
    <property type="evidence" value="ECO:0007669"/>
    <property type="project" value="TreeGrafter"/>
</dbReference>
<evidence type="ECO:0008006" key="10">
    <source>
        <dbReference type="Google" id="ProtNLM"/>
    </source>
</evidence>
<dbReference type="Pfam" id="PF04869">
    <property type="entry name" value="Uso1_p115_head"/>
    <property type="match status" value="1"/>
</dbReference>
<gene>
    <name evidence="8" type="ORF">CROQUDRAFT_40762</name>
</gene>
<dbReference type="PANTHER" id="PTHR10013:SF0">
    <property type="entry name" value="GENERAL VESICULAR TRANSPORT FACTOR P115"/>
    <property type="match status" value="1"/>
</dbReference>
<dbReference type="Pfam" id="PF04871">
    <property type="entry name" value="Uso1_p115_C"/>
    <property type="match status" value="1"/>
</dbReference>
<dbReference type="GO" id="GO:0006886">
    <property type="term" value="P:intracellular protein transport"/>
    <property type="evidence" value="ECO:0007669"/>
    <property type="project" value="InterPro"/>
</dbReference>
<evidence type="ECO:0000256" key="3">
    <source>
        <dbReference type="ARBA" id="ARBA00023054"/>
    </source>
</evidence>
<evidence type="ECO:0000313" key="8">
    <source>
        <dbReference type="EMBL" id="KAG0148851.1"/>
    </source>
</evidence>
<dbReference type="GO" id="GO:0005783">
    <property type="term" value="C:endoplasmic reticulum"/>
    <property type="evidence" value="ECO:0007669"/>
    <property type="project" value="TreeGrafter"/>
</dbReference>
<feature type="domain" description="Uso1/p115-like vesicle tethering protein C-terminal" evidence="7">
    <location>
        <begin position="749"/>
        <end position="855"/>
    </location>
</feature>
<dbReference type="GO" id="GO:0048280">
    <property type="term" value="P:vesicle fusion with Golgi apparatus"/>
    <property type="evidence" value="ECO:0007669"/>
    <property type="project" value="InterPro"/>
</dbReference>
<evidence type="ECO:0000256" key="5">
    <source>
        <dbReference type="SAM" id="MobiDB-lite"/>
    </source>
</evidence>
<feature type="compositionally biased region" description="Polar residues" evidence="5">
    <location>
        <begin position="361"/>
        <end position="386"/>
    </location>
</feature>
<keyword evidence="9" id="KW-1185">Reference proteome</keyword>
<dbReference type="AlphaFoldDB" id="A0A9P6TDW1"/>
<dbReference type="InterPro" id="IPR016024">
    <property type="entry name" value="ARM-type_fold"/>
</dbReference>
<evidence type="ECO:0000256" key="1">
    <source>
        <dbReference type="ARBA" id="ARBA00004555"/>
    </source>
</evidence>
<dbReference type="GO" id="GO:0006888">
    <property type="term" value="P:endoplasmic reticulum to Golgi vesicle-mediated transport"/>
    <property type="evidence" value="ECO:0007669"/>
    <property type="project" value="TreeGrafter"/>
</dbReference>
<dbReference type="InterPro" id="IPR006955">
    <property type="entry name" value="Uso1_p115_C"/>
</dbReference>
<feature type="coiled-coil region" evidence="4">
    <location>
        <begin position="745"/>
        <end position="822"/>
    </location>
</feature>